<reference evidence="3 4" key="1">
    <citation type="journal article" date="2011" name="Proc. Natl. Acad. Sci. U.S.A.">
        <title>Comparative genomics of xylose-fermenting fungi for enhanced biofuel production.</title>
        <authorList>
            <person name="Wohlbach D.J."/>
            <person name="Kuo A."/>
            <person name="Sato T.K."/>
            <person name="Potts K.M."/>
            <person name="Salamov A.A."/>
            <person name="LaButti K.M."/>
            <person name="Sun H."/>
            <person name="Clum A."/>
            <person name="Pangilinan J.L."/>
            <person name="Lindquist E.A."/>
            <person name="Lucas S."/>
            <person name="Lapidus A."/>
            <person name="Jin M."/>
            <person name="Gunawan C."/>
            <person name="Balan V."/>
            <person name="Dale B.E."/>
            <person name="Jeffries T.W."/>
            <person name="Zinkel R."/>
            <person name="Barry K.W."/>
            <person name="Grigoriev I.V."/>
            <person name="Gasch A.P."/>
        </authorList>
    </citation>
    <scope>NUCLEOTIDE SEQUENCE [LARGE SCALE GENOMIC DNA]</scope>
    <source>
        <strain evidence="4">ATCC 10573 / BCRC 21748 / CBS 615 / JCM 9827 / NBRC 10315 / NRRL Y-1498 / VKM Y-70</strain>
    </source>
</reference>
<evidence type="ECO:0000259" key="2">
    <source>
        <dbReference type="PROSITE" id="PS50141"/>
    </source>
</evidence>
<evidence type="ECO:0000313" key="3">
    <source>
        <dbReference type="EMBL" id="EGV63842.1"/>
    </source>
</evidence>
<evidence type="ECO:0000256" key="1">
    <source>
        <dbReference type="SAM" id="Coils"/>
    </source>
</evidence>
<dbReference type="EMBL" id="GL996521">
    <property type="protein sequence ID" value="EGV63842.1"/>
    <property type="molecule type" value="Genomic_DNA"/>
</dbReference>
<feature type="coiled-coil region" evidence="1">
    <location>
        <begin position="337"/>
        <end position="364"/>
    </location>
</feature>
<accession>G3B4J2</accession>
<dbReference type="PANTHER" id="PTHR47803">
    <property type="entry name" value="TRNA-SPECIFIC ADENOSINE DEAMINASE 1"/>
    <property type="match status" value="1"/>
</dbReference>
<evidence type="ECO:0000313" key="4">
    <source>
        <dbReference type="Proteomes" id="UP000000707"/>
    </source>
</evidence>
<protein>
    <recommendedName>
        <fullName evidence="2">A to I editase domain-containing protein</fullName>
    </recommendedName>
</protein>
<dbReference type="GeneID" id="18249433"/>
<gene>
    <name evidence="3" type="ORF">CANTEDRAFT_130230</name>
</gene>
<dbReference type="OrthoDB" id="10268011at2759"/>
<feature type="domain" description="A to I editase" evidence="2">
    <location>
        <begin position="61"/>
        <end position="269"/>
    </location>
</feature>
<keyword evidence="1" id="KW-0175">Coiled coil</keyword>
<dbReference type="PANTHER" id="PTHR47803:SF1">
    <property type="entry name" value="TRNA-SPECIFIC ADENOSINE DEAMINASE 1"/>
    <property type="match status" value="1"/>
</dbReference>
<dbReference type="AlphaFoldDB" id="G3B4J2"/>
<dbReference type="GO" id="GO:0003723">
    <property type="term" value="F:RNA binding"/>
    <property type="evidence" value="ECO:0007669"/>
    <property type="project" value="InterPro"/>
</dbReference>
<dbReference type="KEGG" id="cten:18249433"/>
<dbReference type="eggNOG" id="KOG2777">
    <property type="taxonomic scope" value="Eukaryota"/>
</dbReference>
<dbReference type="HOGENOM" id="CLU_005382_5_0_1"/>
<dbReference type="SMART" id="SM00552">
    <property type="entry name" value="ADEAMc"/>
    <property type="match status" value="1"/>
</dbReference>
<dbReference type="Pfam" id="PF02137">
    <property type="entry name" value="A_deamin"/>
    <property type="match status" value="1"/>
</dbReference>
<dbReference type="InterPro" id="IPR002466">
    <property type="entry name" value="A_deamin"/>
</dbReference>
<dbReference type="PROSITE" id="PS50141">
    <property type="entry name" value="A_DEAMIN_EDITASE"/>
    <property type="match status" value="1"/>
</dbReference>
<keyword evidence="4" id="KW-1185">Reference proteome</keyword>
<organism evidence="4">
    <name type="scientific">Candida tenuis (strain ATCC 10573 / BCRC 21748 / CBS 615 / JCM 9827 / NBRC 10315 / NRRL Y-1498 / VKM Y-70)</name>
    <name type="common">Yeast</name>
    <name type="synonym">Yamadazyma tenuis</name>
    <dbReference type="NCBI Taxonomy" id="590646"/>
    <lineage>
        <taxon>Eukaryota</taxon>
        <taxon>Fungi</taxon>
        <taxon>Dikarya</taxon>
        <taxon>Ascomycota</taxon>
        <taxon>Saccharomycotina</taxon>
        <taxon>Pichiomycetes</taxon>
        <taxon>Debaryomycetaceae</taxon>
        <taxon>Yamadazyma</taxon>
    </lineage>
</organism>
<dbReference type="RefSeq" id="XP_006686156.1">
    <property type="nucleotide sequence ID" value="XM_006686093.1"/>
</dbReference>
<dbReference type="Proteomes" id="UP000000707">
    <property type="component" value="Unassembled WGS sequence"/>
</dbReference>
<dbReference type="InterPro" id="IPR042935">
    <property type="entry name" value="Tad1"/>
</dbReference>
<name>G3B4J2_CANTC</name>
<dbReference type="GO" id="GO:0002100">
    <property type="term" value="P:tRNA wobble adenosine to inosine editing"/>
    <property type="evidence" value="ECO:0007669"/>
    <property type="project" value="InterPro"/>
</dbReference>
<sequence length="376" mass="42523">MGELHDDSSQLAQKIADTVVQTFNGLNIKSGKPITRSNGVQEWTVMAGIVLIQGDTNIPISICTGVKALPDQVRSYSEGRIVHDLHAEILCFRAFNRFLIDECQNRESTLVEKNPDTEKYVLKPHIKVALFVTEPPCGDASMGYLSAKTSNNTPWEIPQEDGAGYKRRKTKTEMVRGRNHFDQLGIVRTKPGRSDSVKTLSKSCSDKICLKQLVGLNNSITSQFYEPVYLDFLVLHKTKYHEPDIRRCFDERFPITIGKKLKTIVYVKNAYPYEKHEGAVPSPLSLVHMAWRNETQVINNGVKNGSFIKNRPPNPGGESSLCNKALVKHSMLVYEPKQKTYQELKEAQTDRNILKKDAKQLLENWVDTTKDNFLLG</sequence>
<dbReference type="STRING" id="590646.G3B4J2"/>
<proteinExistence type="predicted"/>
<dbReference type="GO" id="GO:0043829">
    <property type="term" value="F:tRNA-specific adenosine-37 deaminase activity"/>
    <property type="evidence" value="ECO:0007669"/>
    <property type="project" value="TreeGrafter"/>
</dbReference>